<reference evidence="2 3" key="1">
    <citation type="submission" date="2017-11" db="EMBL/GenBank/DDBJ databases">
        <title>De-novo sequencing of pomegranate (Punica granatum L.) genome.</title>
        <authorList>
            <person name="Akparov Z."/>
            <person name="Amiraslanov A."/>
            <person name="Hajiyeva S."/>
            <person name="Abbasov M."/>
            <person name="Kaur K."/>
            <person name="Hamwieh A."/>
            <person name="Solovyev V."/>
            <person name="Salamov A."/>
            <person name="Braich B."/>
            <person name="Kosarev P."/>
            <person name="Mahmoud A."/>
            <person name="Hajiyev E."/>
            <person name="Babayeva S."/>
            <person name="Izzatullayeva V."/>
            <person name="Mammadov A."/>
            <person name="Mammadov A."/>
            <person name="Sharifova S."/>
            <person name="Ojaghi J."/>
            <person name="Eynullazada K."/>
            <person name="Bayramov B."/>
            <person name="Abdulazimova A."/>
            <person name="Shahmuradov I."/>
        </authorList>
    </citation>
    <scope>NUCLEOTIDE SEQUENCE [LARGE SCALE GENOMIC DNA]</scope>
    <source>
        <strain evidence="3">cv. AG2017</strain>
        <tissue evidence="2">Leaf</tissue>
    </source>
</reference>
<feature type="compositionally biased region" description="Pro residues" evidence="1">
    <location>
        <begin position="59"/>
        <end position="69"/>
    </location>
</feature>
<evidence type="ECO:0000313" key="2">
    <source>
        <dbReference type="EMBL" id="PKI64673.1"/>
    </source>
</evidence>
<protein>
    <submittedName>
        <fullName evidence="2">Uncharacterized protein</fullName>
    </submittedName>
</protein>
<evidence type="ECO:0000313" key="3">
    <source>
        <dbReference type="Proteomes" id="UP000233551"/>
    </source>
</evidence>
<evidence type="ECO:0000256" key="1">
    <source>
        <dbReference type="SAM" id="MobiDB-lite"/>
    </source>
</evidence>
<feature type="compositionally biased region" description="Low complexity" evidence="1">
    <location>
        <begin position="120"/>
        <end position="131"/>
    </location>
</feature>
<gene>
    <name evidence="2" type="ORF">CRG98_014889</name>
</gene>
<name>A0A2I0K9A0_PUNGR</name>
<comment type="caution">
    <text evidence="2">The sequence shown here is derived from an EMBL/GenBank/DDBJ whole genome shotgun (WGS) entry which is preliminary data.</text>
</comment>
<proteinExistence type="predicted"/>
<feature type="region of interest" description="Disordered" evidence="1">
    <location>
        <begin position="59"/>
        <end position="176"/>
    </location>
</feature>
<feature type="compositionally biased region" description="Low complexity" evidence="1">
    <location>
        <begin position="74"/>
        <end position="88"/>
    </location>
</feature>
<dbReference type="EMBL" id="PGOL01000797">
    <property type="protein sequence ID" value="PKI64673.1"/>
    <property type="molecule type" value="Genomic_DNA"/>
</dbReference>
<dbReference type="Proteomes" id="UP000233551">
    <property type="component" value="Unassembled WGS sequence"/>
</dbReference>
<dbReference type="AlphaFoldDB" id="A0A2I0K9A0"/>
<accession>A0A2I0K9A0</accession>
<organism evidence="2 3">
    <name type="scientific">Punica granatum</name>
    <name type="common">Pomegranate</name>
    <dbReference type="NCBI Taxonomy" id="22663"/>
    <lineage>
        <taxon>Eukaryota</taxon>
        <taxon>Viridiplantae</taxon>
        <taxon>Streptophyta</taxon>
        <taxon>Embryophyta</taxon>
        <taxon>Tracheophyta</taxon>
        <taxon>Spermatophyta</taxon>
        <taxon>Magnoliopsida</taxon>
        <taxon>eudicotyledons</taxon>
        <taxon>Gunneridae</taxon>
        <taxon>Pentapetalae</taxon>
        <taxon>rosids</taxon>
        <taxon>malvids</taxon>
        <taxon>Myrtales</taxon>
        <taxon>Lythraceae</taxon>
        <taxon>Punica</taxon>
    </lineage>
</organism>
<sequence length="222" mass="24912">MIGIVFFDRLRVRLLRIRIRFRLCLRTIRPKASGSKQSLRTLSKYLLFLGHVPPISPCTLPPSVPPPPQSDEASTTPPSTVPNPSTVPLDLDLGSTLRPRPRDHDPATLDSSPLFDLRVSSEATSTRSSTSDEVNLDLGSASRPRSRLDPATSAQRPRSRDRDRYPATFEPSTLTPARPRDLDLKYPCWLLYRPRPPTLPFPTLLCCLFYFVQSIQLCFAAC</sequence>
<keyword evidence="3" id="KW-1185">Reference proteome</keyword>